<dbReference type="AlphaFoldDB" id="A0A7M7GAY8"/>
<dbReference type="OrthoDB" id="8035741at2759"/>
<dbReference type="Proteomes" id="UP000005203">
    <property type="component" value="Linkage group LG3"/>
</dbReference>
<evidence type="ECO:0000313" key="5">
    <source>
        <dbReference type="RefSeq" id="XP_003250933.1"/>
    </source>
</evidence>
<evidence type="ECO:0000313" key="3">
    <source>
        <dbReference type="EnsemblMetazoa" id="XP_003250933"/>
    </source>
</evidence>
<keyword evidence="1" id="KW-0597">Phosphoprotein</keyword>
<dbReference type="RefSeq" id="XP_003250933.1">
    <property type="nucleotide sequence ID" value="XM_003250885.4"/>
</dbReference>
<protein>
    <submittedName>
        <fullName evidence="5">Uncharacterized protein LOC100577293</fullName>
    </submittedName>
</protein>
<reference evidence="3" key="1">
    <citation type="submission" date="2021-01" db="UniProtKB">
        <authorList>
            <consortium name="EnsemblMetazoa"/>
        </authorList>
    </citation>
    <scope>IDENTIFICATION</scope>
    <source>
        <strain evidence="3">DH4</strain>
    </source>
</reference>
<evidence type="ECO:0000256" key="1">
    <source>
        <dbReference type="ARBA" id="ARBA00022553"/>
    </source>
</evidence>
<organism evidence="3">
    <name type="scientific">Apis mellifera</name>
    <name type="common">Honeybee</name>
    <dbReference type="NCBI Taxonomy" id="7460"/>
    <lineage>
        <taxon>Eukaryota</taxon>
        <taxon>Metazoa</taxon>
        <taxon>Ecdysozoa</taxon>
        <taxon>Arthropoda</taxon>
        <taxon>Hexapoda</taxon>
        <taxon>Insecta</taxon>
        <taxon>Pterygota</taxon>
        <taxon>Neoptera</taxon>
        <taxon>Endopterygota</taxon>
        <taxon>Hymenoptera</taxon>
        <taxon>Apocrita</taxon>
        <taxon>Aculeata</taxon>
        <taxon>Apoidea</taxon>
        <taxon>Anthophila</taxon>
        <taxon>Apidae</taxon>
        <taxon>Apis</taxon>
    </lineage>
</organism>
<sequence>MDKTQSATIIETHDTIDTNLPAVVAGLEMLTVTTNLPSSENKRICKKRILKDESNEILNRRCSLRPRKRTYTEVEGNNTKNKVQTEEIDCKEYYLNKNLKRKLNNLETIYEEKDGTNECITYMSVKRYKRMIQFQEKPTDQKLKKRRAKIKRVFGSKINFKRKCASMQMLLDKLSGIIGESPTKIDNDQSEKV</sequence>
<keyword evidence="4" id="KW-1185">Reference proteome</keyword>
<proteinExistence type="predicted"/>
<name>A0A7M7GAY8_APIME</name>
<accession>A0A8B6XU00</accession>
<dbReference type="Pfam" id="PF15386">
    <property type="entry name" value="Tantalus"/>
    <property type="match status" value="1"/>
</dbReference>
<accession>A0A7M7GAY8</accession>
<gene>
    <name evidence="3" type="primary">100577293</name>
    <name evidence="5" type="synonym">LOC100577293</name>
</gene>
<dbReference type="OMA" id="NRKKIPM"/>
<reference evidence="5" key="2">
    <citation type="submission" date="2025-04" db="UniProtKB">
        <authorList>
            <consortium name="RefSeq"/>
        </authorList>
    </citation>
    <scope>IDENTIFICATION</scope>
    <source>
        <strain evidence="5">DH4</strain>
        <tissue evidence="5">Whole body</tissue>
    </source>
</reference>
<evidence type="ECO:0000259" key="2">
    <source>
        <dbReference type="Pfam" id="PF15386"/>
    </source>
</evidence>
<dbReference type="InterPro" id="IPR028149">
    <property type="entry name" value="Tantalus-like"/>
</dbReference>
<evidence type="ECO:0000313" key="4">
    <source>
        <dbReference type="Proteomes" id="UP000005203"/>
    </source>
</evidence>
<feature type="domain" description="Tantalus-like" evidence="2">
    <location>
        <begin position="73"/>
        <end position="127"/>
    </location>
</feature>
<dbReference type="KEGG" id="ame:100577293"/>
<dbReference type="EnsemblMetazoa" id="XM_003250885">
    <property type="protein sequence ID" value="XP_003250933"/>
    <property type="gene ID" value="LOC100577293"/>
</dbReference>
<dbReference type="GeneID" id="100577293"/>